<dbReference type="InterPro" id="IPR050708">
    <property type="entry name" value="T6SS_VgrG/RHS"/>
</dbReference>
<gene>
    <name evidence="1" type="ORF">BC670_1634</name>
</gene>
<sequence length="371" mass="42113">MPTQTFASNTAFLPVPAFLTPPSGAGGLETEQYFFHPDHLGSSNYITNFVGEVSQHSEYFAFGETFIEEHKNSHNSPYKFNGKELDEESGLYYYGARYYDPRISIWASVDKPLIDGKYLSFEHDGGVLNSFNLNSYAYCRQSPVVLFDPDGNQYNNSILLDKVSITRYAAANGAAYKYTETFYKFTPATAHLLSLVSGVNENNIKNVKVEFSTYGDAGASITLGSSPSNGNITHYYKTGKKYYGTAGDLFKSFFERNAHEVGHLPQLEYGQVVHILTSLLEYGANIADGQNWHDGWNSTKEPEADIGENKFKEFNRFVDEFYGGVKTDEKYDKSVMLQNLFKNKNNSQKDIINRINQWWNKFNEVKNEKKR</sequence>
<dbReference type="Gene3D" id="2.180.10.10">
    <property type="entry name" value="RHS repeat-associated core"/>
    <property type="match status" value="1"/>
</dbReference>
<dbReference type="PANTHER" id="PTHR32305">
    <property type="match status" value="1"/>
</dbReference>
<protein>
    <submittedName>
        <fullName evidence="1">RHS repeat-associated protein</fullName>
    </submittedName>
</protein>
<evidence type="ECO:0000313" key="1">
    <source>
        <dbReference type="EMBL" id="TQM40726.1"/>
    </source>
</evidence>
<dbReference type="NCBIfam" id="TIGR03696">
    <property type="entry name" value="Rhs_assc_core"/>
    <property type="match status" value="1"/>
</dbReference>
<reference evidence="1 2" key="1">
    <citation type="submission" date="2019-06" db="EMBL/GenBank/DDBJ databases">
        <title>Genomic Encyclopedia of Archaeal and Bacterial Type Strains, Phase II (KMG-II): from individual species to whole genera.</title>
        <authorList>
            <person name="Goeker M."/>
        </authorList>
    </citation>
    <scope>NUCLEOTIDE SEQUENCE [LARGE SCALE GENOMIC DNA]</scope>
    <source>
        <strain evidence="1 2">DSM 24789</strain>
    </source>
</reference>
<dbReference type="EMBL" id="VFPJ01000001">
    <property type="protein sequence ID" value="TQM40726.1"/>
    <property type="molecule type" value="Genomic_DNA"/>
</dbReference>
<name>A0A543G3R0_9FLAO</name>
<comment type="caution">
    <text evidence="1">The sequence shown here is derived from an EMBL/GenBank/DDBJ whole genome shotgun (WGS) entry which is preliminary data.</text>
</comment>
<dbReference type="AlphaFoldDB" id="A0A543G3R0"/>
<dbReference type="PANTHER" id="PTHR32305:SF15">
    <property type="entry name" value="PROTEIN RHSA-RELATED"/>
    <property type="match status" value="1"/>
</dbReference>
<evidence type="ECO:0000313" key="2">
    <source>
        <dbReference type="Proteomes" id="UP000320773"/>
    </source>
</evidence>
<accession>A0A543G3R0</accession>
<dbReference type="InterPro" id="IPR022385">
    <property type="entry name" value="Rhs_assc_core"/>
</dbReference>
<organism evidence="1 2">
    <name type="scientific">Flavobacterium branchiophilum</name>
    <dbReference type="NCBI Taxonomy" id="55197"/>
    <lineage>
        <taxon>Bacteria</taxon>
        <taxon>Pseudomonadati</taxon>
        <taxon>Bacteroidota</taxon>
        <taxon>Flavobacteriia</taxon>
        <taxon>Flavobacteriales</taxon>
        <taxon>Flavobacteriaceae</taxon>
        <taxon>Flavobacterium</taxon>
    </lineage>
</organism>
<dbReference type="RefSeq" id="WP_089079396.1">
    <property type="nucleotide sequence ID" value="NZ_VFPJ01000001.1"/>
</dbReference>
<proteinExistence type="predicted"/>
<dbReference type="Proteomes" id="UP000320773">
    <property type="component" value="Unassembled WGS sequence"/>
</dbReference>